<evidence type="ECO:0000313" key="5">
    <source>
        <dbReference type="Proteomes" id="UP000286100"/>
    </source>
</evidence>
<evidence type="ECO:0000313" key="4">
    <source>
        <dbReference type="EMBL" id="RJF86198.1"/>
    </source>
</evidence>
<dbReference type="EMBL" id="QYUM01000004">
    <property type="protein sequence ID" value="RJF86198.1"/>
    <property type="molecule type" value="Genomic_DNA"/>
</dbReference>
<dbReference type="Proteomes" id="UP000286100">
    <property type="component" value="Unassembled WGS sequence"/>
</dbReference>
<organism evidence="4 5">
    <name type="scientific">Sphingomonas cavernae</name>
    <dbReference type="NCBI Taxonomy" id="2320861"/>
    <lineage>
        <taxon>Bacteria</taxon>
        <taxon>Pseudomonadati</taxon>
        <taxon>Pseudomonadota</taxon>
        <taxon>Alphaproteobacteria</taxon>
        <taxon>Sphingomonadales</taxon>
        <taxon>Sphingomonadaceae</taxon>
        <taxon>Sphingomonas</taxon>
    </lineage>
</organism>
<name>A0A418W867_9SPHN</name>
<dbReference type="AlphaFoldDB" id="A0A418W867"/>
<evidence type="ECO:0000256" key="2">
    <source>
        <dbReference type="PROSITE-ProRule" id="PRU00335"/>
    </source>
</evidence>
<dbReference type="InterPro" id="IPR050109">
    <property type="entry name" value="HTH-type_TetR-like_transc_reg"/>
</dbReference>
<dbReference type="PRINTS" id="PR00455">
    <property type="entry name" value="HTHTETR"/>
</dbReference>
<keyword evidence="5" id="KW-1185">Reference proteome</keyword>
<dbReference type="OrthoDB" id="9795011at2"/>
<dbReference type="PROSITE" id="PS50977">
    <property type="entry name" value="HTH_TETR_2"/>
    <property type="match status" value="1"/>
</dbReference>
<feature type="DNA-binding region" description="H-T-H motif" evidence="2">
    <location>
        <begin position="38"/>
        <end position="57"/>
    </location>
</feature>
<dbReference type="PANTHER" id="PTHR30055:SF223">
    <property type="entry name" value="HTH-TYPE TRANSCRIPTIONAL REGULATOR UIDR"/>
    <property type="match status" value="1"/>
</dbReference>
<proteinExistence type="predicted"/>
<protein>
    <submittedName>
        <fullName evidence="4">TetR/AcrR family transcriptional regulator</fullName>
    </submittedName>
</protein>
<dbReference type="GO" id="GO:0000976">
    <property type="term" value="F:transcription cis-regulatory region binding"/>
    <property type="evidence" value="ECO:0007669"/>
    <property type="project" value="TreeGrafter"/>
</dbReference>
<evidence type="ECO:0000259" key="3">
    <source>
        <dbReference type="PROSITE" id="PS50977"/>
    </source>
</evidence>
<gene>
    <name evidence="4" type="ORF">D3876_18405</name>
</gene>
<dbReference type="SUPFAM" id="SSF46689">
    <property type="entry name" value="Homeodomain-like"/>
    <property type="match status" value="1"/>
</dbReference>
<feature type="domain" description="HTH tetR-type" evidence="3">
    <location>
        <begin position="15"/>
        <end position="75"/>
    </location>
</feature>
<dbReference type="Pfam" id="PF00440">
    <property type="entry name" value="TetR_N"/>
    <property type="match status" value="1"/>
</dbReference>
<dbReference type="InterPro" id="IPR009057">
    <property type="entry name" value="Homeodomain-like_sf"/>
</dbReference>
<dbReference type="PANTHER" id="PTHR30055">
    <property type="entry name" value="HTH-TYPE TRANSCRIPTIONAL REGULATOR RUTR"/>
    <property type="match status" value="1"/>
</dbReference>
<dbReference type="Gene3D" id="1.10.357.10">
    <property type="entry name" value="Tetracycline Repressor, domain 2"/>
    <property type="match status" value="1"/>
</dbReference>
<accession>A0A418W867</accession>
<keyword evidence="1 2" id="KW-0238">DNA-binding</keyword>
<reference evidence="4 5" key="1">
    <citation type="submission" date="2018-09" db="EMBL/GenBank/DDBJ databases">
        <authorList>
            <person name="Zhu H."/>
        </authorList>
    </citation>
    <scope>NUCLEOTIDE SEQUENCE [LARGE SCALE GENOMIC DNA]</scope>
    <source>
        <strain evidence="4 5">K2R01-6</strain>
    </source>
</reference>
<sequence>MARSYTLKRRAEQQAETRRRIVEAAVELHSTVGPARTTVSMLAERAGVQRHTLYAHFPDEWSVLLACSGHVLERDPLPNPEPWRAIQDPRERVRTGLGAIYGWYARNAAVLACTLRDSEHHAPTREINELRFWPAMAAYREILGAELDARDHALLLLALSFHTWRTLVQEASLEQADAAAAMVEAICSARIS</sequence>
<dbReference type="InterPro" id="IPR001647">
    <property type="entry name" value="HTH_TetR"/>
</dbReference>
<dbReference type="GO" id="GO:0003700">
    <property type="term" value="F:DNA-binding transcription factor activity"/>
    <property type="evidence" value="ECO:0007669"/>
    <property type="project" value="TreeGrafter"/>
</dbReference>
<comment type="caution">
    <text evidence="4">The sequence shown here is derived from an EMBL/GenBank/DDBJ whole genome shotgun (WGS) entry which is preliminary data.</text>
</comment>
<evidence type="ECO:0000256" key="1">
    <source>
        <dbReference type="ARBA" id="ARBA00023125"/>
    </source>
</evidence>